<dbReference type="EMBL" id="JAAKZV010000001">
    <property type="protein sequence ID" value="NGN62371.1"/>
    <property type="molecule type" value="Genomic_DNA"/>
</dbReference>
<organism evidence="2 3">
    <name type="scientific">Streptomyces coryli</name>
    <dbReference type="NCBI Taxonomy" id="1128680"/>
    <lineage>
        <taxon>Bacteria</taxon>
        <taxon>Bacillati</taxon>
        <taxon>Actinomycetota</taxon>
        <taxon>Actinomycetes</taxon>
        <taxon>Kitasatosporales</taxon>
        <taxon>Streptomycetaceae</taxon>
        <taxon>Streptomyces</taxon>
    </lineage>
</organism>
<keyword evidence="3" id="KW-1185">Reference proteome</keyword>
<evidence type="ECO:0000313" key="3">
    <source>
        <dbReference type="Proteomes" id="UP000481583"/>
    </source>
</evidence>
<accession>A0A6G4TTQ1</accession>
<proteinExistence type="predicted"/>
<comment type="caution">
    <text evidence="2">The sequence shown here is derived from an EMBL/GenBank/DDBJ whole genome shotgun (WGS) entry which is preliminary data.</text>
</comment>
<evidence type="ECO:0008006" key="4">
    <source>
        <dbReference type="Google" id="ProtNLM"/>
    </source>
</evidence>
<keyword evidence="1" id="KW-1133">Transmembrane helix</keyword>
<keyword evidence="1" id="KW-0472">Membrane</keyword>
<dbReference type="NCBIfam" id="NF038083">
    <property type="entry name" value="CU044_5270_fam"/>
    <property type="match status" value="1"/>
</dbReference>
<gene>
    <name evidence="2" type="ORF">G5C51_00390</name>
</gene>
<dbReference type="RefSeq" id="WP_165229524.1">
    <property type="nucleotide sequence ID" value="NZ_JAAKZV010000001.1"/>
</dbReference>
<dbReference type="InterPro" id="IPR047789">
    <property type="entry name" value="CU044_5270-like"/>
</dbReference>
<feature type="transmembrane region" description="Helical" evidence="1">
    <location>
        <begin position="45"/>
        <end position="65"/>
    </location>
</feature>
<evidence type="ECO:0000313" key="2">
    <source>
        <dbReference type="EMBL" id="NGN62371.1"/>
    </source>
</evidence>
<reference evidence="2 3" key="1">
    <citation type="submission" date="2020-02" db="EMBL/GenBank/DDBJ databases">
        <title>Whole-genome analyses of novel actinobacteria.</title>
        <authorList>
            <person name="Sahin N."/>
        </authorList>
    </citation>
    <scope>NUCLEOTIDE SEQUENCE [LARGE SCALE GENOMIC DNA]</scope>
    <source>
        <strain evidence="2 3">A7024</strain>
    </source>
</reference>
<dbReference type="AlphaFoldDB" id="A0A6G4TTQ1"/>
<sequence length="338" mass="36715">MTRIPPARDRRLPAERHRYLREQLAREFDPEKPAAAARPVWRRSVLLAPAAVVALSVAVAAGVAVTRDGNDEAPPGPSSDLSFTSASALFEQAARRAEAKAPPKVADQQFIYTKRQDYHWKLDPGIKLPAGCATTDEGHPYGLREIAASVDGKHVGSSREHRDGRTVERQIAKQLPGKGMPTSYRQVQRDVPTDARTMSWWLSGSGKLPPPQMRAGLPNEMTGSRTAARLLNDHLLPPKTEAAVYRALARMTKGGHQKTELLSTKDVAGRNGIGVRFQQLGGVRLDLVFDRQDLTYMGTNTVDVSGPKDKCDVLHIGDVVSGTAVLKRAVVDALADGS</sequence>
<keyword evidence="1" id="KW-0812">Transmembrane</keyword>
<evidence type="ECO:0000256" key="1">
    <source>
        <dbReference type="SAM" id="Phobius"/>
    </source>
</evidence>
<name>A0A6G4TTQ1_9ACTN</name>
<protein>
    <recommendedName>
        <fullName evidence="4">CU044_5270 family protein</fullName>
    </recommendedName>
</protein>
<dbReference type="Proteomes" id="UP000481583">
    <property type="component" value="Unassembled WGS sequence"/>
</dbReference>